<dbReference type="Proteomes" id="UP001203579">
    <property type="component" value="Unassembled WGS sequence"/>
</dbReference>
<reference evidence="2 3" key="1">
    <citation type="submission" date="2022-05" db="EMBL/GenBank/DDBJ databases">
        <title>Corynebacterium sp. B5-R-101 sp. nov., isolated from human feces.</title>
        <authorList>
            <person name="Shamsuzzaman M."/>
            <person name="Dahal R.H."/>
        </authorList>
    </citation>
    <scope>NUCLEOTIDE SEQUENCE [LARGE SCALE GENOMIC DNA]</scope>
    <source>
        <strain evidence="2 3">B5-R-101</strain>
    </source>
</reference>
<dbReference type="RefSeq" id="WP_154762065.1">
    <property type="nucleotide sequence ID" value="NZ_JAMFTR010000001.1"/>
</dbReference>
<keyword evidence="1" id="KW-0812">Transmembrane</keyword>
<comment type="caution">
    <text evidence="2">The sequence shown here is derived from an EMBL/GenBank/DDBJ whole genome shotgun (WGS) entry which is preliminary data.</text>
</comment>
<proteinExistence type="predicted"/>
<sequence>MDQNAEPSAPQAFQESQESGLPLRRGLARVFNEKLALWGSITILCGWALGFLSLFVADAVEEPASALFGFFGIFAFIGLCFATPVLAPLFAFLGFKSLLSDEPSSRRRTAFFALVLAILSIVPIVVYFGPKFMF</sequence>
<evidence type="ECO:0000313" key="3">
    <source>
        <dbReference type="Proteomes" id="UP001203579"/>
    </source>
</evidence>
<protein>
    <submittedName>
        <fullName evidence="2">Uncharacterized protein</fullName>
    </submittedName>
</protein>
<dbReference type="EMBL" id="JAMKFF010000001">
    <property type="protein sequence ID" value="MCL8492830.1"/>
    <property type="molecule type" value="Genomic_DNA"/>
</dbReference>
<gene>
    <name evidence="2" type="ORF">M5J06_01560</name>
</gene>
<name>A0ABT0T776_9CORY</name>
<keyword evidence="1" id="KW-1133">Transmembrane helix</keyword>
<organism evidence="2 3">
    <name type="scientific">Corynebacterium intestinale</name>
    <dbReference type="NCBI Taxonomy" id="2943492"/>
    <lineage>
        <taxon>Bacteria</taxon>
        <taxon>Bacillati</taxon>
        <taxon>Actinomycetota</taxon>
        <taxon>Actinomycetes</taxon>
        <taxon>Mycobacteriales</taxon>
        <taxon>Corynebacteriaceae</taxon>
        <taxon>Corynebacterium</taxon>
    </lineage>
</organism>
<feature type="transmembrane region" description="Helical" evidence="1">
    <location>
        <begin position="35"/>
        <end position="56"/>
    </location>
</feature>
<keyword evidence="1" id="KW-0472">Membrane</keyword>
<keyword evidence="3" id="KW-1185">Reference proteome</keyword>
<evidence type="ECO:0000256" key="1">
    <source>
        <dbReference type="SAM" id="Phobius"/>
    </source>
</evidence>
<feature type="transmembrane region" description="Helical" evidence="1">
    <location>
        <begin position="68"/>
        <end position="98"/>
    </location>
</feature>
<accession>A0ABT0T776</accession>
<feature type="transmembrane region" description="Helical" evidence="1">
    <location>
        <begin position="110"/>
        <end position="129"/>
    </location>
</feature>
<evidence type="ECO:0000313" key="2">
    <source>
        <dbReference type="EMBL" id="MCL8492830.1"/>
    </source>
</evidence>